<name>A0AAW0GQU6_9APHY</name>
<dbReference type="AlphaFoldDB" id="A0AAW0GQU6"/>
<comment type="caution">
    <text evidence="2">The sequence shown here is derived from an EMBL/GenBank/DDBJ whole genome shotgun (WGS) entry which is preliminary data.</text>
</comment>
<sequence>MFVKTLFIFVAAVLLSGMIAPALALNDMEIVKRIVLPACSGDSSTPKPAICGQLARLSSIGSGVHPVSLRREVEDLARRYVLLGCNGDPATRPAHCSQAISTGSLAGHKFNALRRSALSDVERIAKRIVNLRCSGDPAEIPADCFNQPVRTGPKVGGHTLNVLQLRDEMAAIELAKRIVLNSKTRKTFRAGGTKFSNHILA</sequence>
<feature type="signal peptide" evidence="1">
    <location>
        <begin position="1"/>
        <end position="24"/>
    </location>
</feature>
<accession>A0AAW0GQU6</accession>
<keyword evidence="1" id="KW-0732">Signal</keyword>
<evidence type="ECO:0000313" key="2">
    <source>
        <dbReference type="EMBL" id="KAK7691585.1"/>
    </source>
</evidence>
<reference evidence="2 3" key="1">
    <citation type="submission" date="2022-09" db="EMBL/GenBank/DDBJ databases">
        <authorList>
            <person name="Palmer J.M."/>
        </authorList>
    </citation>
    <scope>NUCLEOTIDE SEQUENCE [LARGE SCALE GENOMIC DNA]</scope>
    <source>
        <strain evidence="2 3">DSM 7382</strain>
    </source>
</reference>
<dbReference type="Proteomes" id="UP001385951">
    <property type="component" value="Unassembled WGS sequence"/>
</dbReference>
<proteinExistence type="predicted"/>
<gene>
    <name evidence="2" type="ORF">QCA50_004984</name>
</gene>
<protein>
    <submittedName>
        <fullName evidence="2">Uncharacterized protein</fullName>
    </submittedName>
</protein>
<dbReference type="EMBL" id="JASBNA010000005">
    <property type="protein sequence ID" value="KAK7691585.1"/>
    <property type="molecule type" value="Genomic_DNA"/>
</dbReference>
<evidence type="ECO:0000313" key="3">
    <source>
        <dbReference type="Proteomes" id="UP001385951"/>
    </source>
</evidence>
<keyword evidence="3" id="KW-1185">Reference proteome</keyword>
<evidence type="ECO:0000256" key="1">
    <source>
        <dbReference type="SAM" id="SignalP"/>
    </source>
</evidence>
<organism evidence="2 3">
    <name type="scientific">Cerrena zonata</name>
    <dbReference type="NCBI Taxonomy" id="2478898"/>
    <lineage>
        <taxon>Eukaryota</taxon>
        <taxon>Fungi</taxon>
        <taxon>Dikarya</taxon>
        <taxon>Basidiomycota</taxon>
        <taxon>Agaricomycotina</taxon>
        <taxon>Agaricomycetes</taxon>
        <taxon>Polyporales</taxon>
        <taxon>Cerrenaceae</taxon>
        <taxon>Cerrena</taxon>
    </lineage>
</organism>
<feature type="chain" id="PRO_5043776931" evidence="1">
    <location>
        <begin position="25"/>
        <end position="201"/>
    </location>
</feature>